<dbReference type="InterPro" id="IPR017871">
    <property type="entry name" value="ABC_transporter-like_CS"/>
</dbReference>
<dbReference type="GO" id="GO:0005524">
    <property type="term" value="F:ATP binding"/>
    <property type="evidence" value="ECO:0007669"/>
    <property type="project" value="UniProtKB-KW"/>
</dbReference>
<keyword evidence="4" id="KW-0472">Membrane</keyword>
<dbReference type="AlphaFoldDB" id="A0A0F5K2V8"/>
<proteinExistence type="inferred from homology"/>
<dbReference type="PROSITE" id="PS00211">
    <property type="entry name" value="ABC_TRANSPORTER_1"/>
    <property type="match status" value="1"/>
</dbReference>
<dbReference type="Gene3D" id="3.40.50.300">
    <property type="entry name" value="P-loop containing nucleotide triphosphate hydrolases"/>
    <property type="match status" value="1"/>
</dbReference>
<dbReference type="InterPro" id="IPR027417">
    <property type="entry name" value="P-loop_NTPase"/>
</dbReference>
<comment type="caution">
    <text evidence="8">The sequence shown here is derived from an EMBL/GenBank/DDBJ whole genome shotgun (WGS) entry which is preliminary data.</text>
</comment>
<dbReference type="PANTHER" id="PTHR42788">
    <property type="entry name" value="TAURINE IMPORT ATP-BINDING PROTEIN-RELATED"/>
    <property type="match status" value="1"/>
</dbReference>
<name>A0A0F5K2V8_9BURK</name>
<dbReference type="GO" id="GO:0016887">
    <property type="term" value="F:ATP hydrolysis activity"/>
    <property type="evidence" value="ECO:0007669"/>
    <property type="project" value="InterPro"/>
</dbReference>
<dbReference type="InterPro" id="IPR003439">
    <property type="entry name" value="ABC_transporter-like_ATP-bd"/>
</dbReference>
<dbReference type="STRING" id="28092.WM40_07240"/>
<gene>
    <name evidence="8" type="ORF">WM40_07240</name>
</gene>
<sequence length="281" mass="31012">MQQHCDKGAAGTVQSSGVAYLEIKNVSKVFTDQKRGTALTTLDGINLDLAQQEFLCLLGPSGCGKSTLLNMIAGFETATSGSVRVGEKQVSKPGAERGMVFQQPTLMPWLPVWDNIAFHYKLKGKSAAQRRELSQTFIDMVGLRGFENHYPTELSGGMSQRVGIARALLMNPDVVLMDEPFAALDAQTKEEIQEALVTIWQQSRSTIVFVTHSIDEALLLGTKVAVMTHRPGRIRELISVDLPRPRDITSPAFNDLKRHVHALIREEASAARQLLREEQMA</sequence>
<dbReference type="SUPFAM" id="SSF52540">
    <property type="entry name" value="P-loop containing nucleoside triphosphate hydrolases"/>
    <property type="match status" value="1"/>
</dbReference>
<dbReference type="CDD" id="cd03293">
    <property type="entry name" value="ABC_NrtD_SsuB_transporters"/>
    <property type="match status" value="1"/>
</dbReference>
<evidence type="ECO:0000256" key="1">
    <source>
        <dbReference type="ARBA" id="ARBA00005417"/>
    </source>
</evidence>
<dbReference type="InterPro" id="IPR050166">
    <property type="entry name" value="ABC_transporter_ATP-bind"/>
</dbReference>
<dbReference type="Pfam" id="PF00005">
    <property type="entry name" value="ABC_tran"/>
    <property type="match status" value="1"/>
</dbReference>
<evidence type="ECO:0000256" key="5">
    <source>
        <dbReference type="ARBA" id="ARBA00022741"/>
    </source>
</evidence>
<keyword evidence="6 8" id="KW-0067">ATP-binding</keyword>
<evidence type="ECO:0000313" key="9">
    <source>
        <dbReference type="Proteomes" id="UP000033618"/>
    </source>
</evidence>
<dbReference type="PROSITE" id="PS50893">
    <property type="entry name" value="ABC_TRANSPORTER_2"/>
    <property type="match status" value="1"/>
</dbReference>
<evidence type="ECO:0000259" key="7">
    <source>
        <dbReference type="PROSITE" id="PS50893"/>
    </source>
</evidence>
<dbReference type="OrthoDB" id="9783039at2"/>
<dbReference type="EMBL" id="LAQU01000005">
    <property type="protein sequence ID" value="KKB64265.1"/>
    <property type="molecule type" value="Genomic_DNA"/>
</dbReference>
<dbReference type="SMART" id="SM00382">
    <property type="entry name" value="AAA"/>
    <property type="match status" value="1"/>
</dbReference>
<comment type="similarity">
    <text evidence="1">Belongs to the ABC transporter superfamily.</text>
</comment>
<dbReference type="PANTHER" id="PTHR42788:SF13">
    <property type="entry name" value="ALIPHATIC SULFONATES IMPORT ATP-BINDING PROTEIN SSUB"/>
    <property type="match status" value="1"/>
</dbReference>
<accession>A0A0F5K2V8</accession>
<evidence type="ECO:0000256" key="2">
    <source>
        <dbReference type="ARBA" id="ARBA00022448"/>
    </source>
</evidence>
<evidence type="ECO:0000313" key="8">
    <source>
        <dbReference type="EMBL" id="KKB64265.1"/>
    </source>
</evidence>
<organism evidence="8 9">
    <name type="scientific">Robbsia andropogonis</name>
    <dbReference type="NCBI Taxonomy" id="28092"/>
    <lineage>
        <taxon>Bacteria</taxon>
        <taxon>Pseudomonadati</taxon>
        <taxon>Pseudomonadota</taxon>
        <taxon>Betaproteobacteria</taxon>
        <taxon>Burkholderiales</taxon>
        <taxon>Burkholderiaceae</taxon>
        <taxon>Robbsia</taxon>
    </lineage>
</organism>
<keyword evidence="5" id="KW-0547">Nucleotide-binding</keyword>
<keyword evidence="9" id="KW-1185">Reference proteome</keyword>
<dbReference type="PATRIC" id="fig|28092.6.peg.1712"/>
<evidence type="ECO:0000256" key="4">
    <source>
        <dbReference type="ARBA" id="ARBA00022519"/>
    </source>
</evidence>
<dbReference type="InterPro" id="IPR003593">
    <property type="entry name" value="AAA+_ATPase"/>
</dbReference>
<feature type="domain" description="ABC transporter" evidence="7">
    <location>
        <begin position="21"/>
        <end position="254"/>
    </location>
</feature>
<keyword evidence="4" id="KW-0997">Cell inner membrane</keyword>
<protein>
    <submittedName>
        <fullName evidence="8">ABC transporter ATP-binding protein</fullName>
    </submittedName>
</protein>
<keyword evidence="3" id="KW-1003">Cell membrane</keyword>
<dbReference type="RefSeq" id="WP_024904146.1">
    <property type="nucleotide sequence ID" value="NZ_CADFGU010000003.1"/>
</dbReference>
<evidence type="ECO:0000256" key="6">
    <source>
        <dbReference type="ARBA" id="ARBA00022840"/>
    </source>
</evidence>
<evidence type="ECO:0000256" key="3">
    <source>
        <dbReference type="ARBA" id="ARBA00022475"/>
    </source>
</evidence>
<keyword evidence="2" id="KW-0813">Transport</keyword>
<reference evidence="8 9" key="1">
    <citation type="submission" date="2015-03" db="EMBL/GenBank/DDBJ databases">
        <title>Draft Genome Sequence of Burkholderia andropogonis type strain ICMP2807, isolated from Sorghum bicolor.</title>
        <authorList>
            <person name="Lopes-Santos L."/>
            <person name="Castro D.B."/>
            <person name="Ottoboni L.M."/>
            <person name="Park D."/>
            <person name="Weirc B.S."/>
            <person name="Destefano S.A."/>
        </authorList>
    </citation>
    <scope>NUCLEOTIDE SEQUENCE [LARGE SCALE GENOMIC DNA]</scope>
    <source>
        <strain evidence="8 9">ICMP2807</strain>
    </source>
</reference>
<dbReference type="Proteomes" id="UP000033618">
    <property type="component" value="Unassembled WGS sequence"/>
</dbReference>